<keyword evidence="1" id="KW-0472">Membrane</keyword>
<evidence type="ECO:0000313" key="2">
    <source>
        <dbReference type="EMBL" id="MFD1586800.1"/>
    </source>
</evidence>
<dbReference type="Proteomes" id="UP001597119">
    <property type="component" value="Unassembled WGS sequence"/>
</dbReference>
<keyword evidence="3" id="KW-1185">Reference proteome</keyword>
<sequence>MTDNSIGPFGWFSAAGFVVLSLLYVVDVQGIAEWPVSATVTGAIAILAGIGAALLWAGNDPTSSEPHRATRTD</sequence>
<dbReference type="EMBL" id="JBHUDJ010000003">
    <property type="protein sequence ID" value="MFD1586800.1"/>
    <property type="molecule type" value="Genomic_DNA"/>
</dbReference>
<dbReference type="AlphaFoldDB" id="A0ABD6C9D5"/>
<keyword evidence="1" id="KW-0812">Transmembrane</keyword>
<keyword evidence="1" id="KW-1133">Transmembrane helix</keyword>
<dbReference type="RefSeq" id="WP_247375993.1">
    <property type="nucleotide sequence ID" value="NZ_JALLGV010000001.1"/>
</dbReference>
<name>A0ABD6C9D5_9EURY</name>
<organism evidence="2 3">
    <name type="scientific">Halorientalis brevis</name>
    <dbReference type="NCBI Taxonomy" id="1126241"/>
    <lineage>
        <taxon>Archaea</taxon>
        <taxon>Methanobacteriati</taxon>
        <taxon>Methanobacteriota</taxon>
        <taxon>Stenosarchaea group</taxon>
        <taxon>Halobacteria</taxon>
        <taxon>Halobacteriales</taxon>
        <taxon>Haloarculaceae</taxon>
        <taxon>Halorientalis</taxon>
    </lineage>
</organism>
<comment type="caution">
    <text evidence="2">The sequence shown here is derived from an EMBL/GenBank/DDBJ whole genome shotgun (WGS) entry which is preliminary data.</text>
</comment>
<protein>
    <submittedName>
        <fullName evidence="2">Uncharacterized protein</fullName>
    </submittedName>
</protein>
<feature type="transmembrane region" description="Helical" evidence="1">
    <location>
        <begin position="38"/>
        <end position="58"/>
    </location>
</feature>
<evidence type="ECO:0000256" key="1">
    <source>
        <dbReference type="SAM" id="Phobius"/>
    </source>
</evidence>
<accession>A0ABD6C9D5</accession>
<proteinExistence type="predicted"/>
<gene>
    <name evidence="2" type="ORF">ACFR9U_07385</name>
</gene>
<feature type="transmembrane region" description="Helical" evidence="1">
    <location>
        <begin position="6"/>
        <end position="26"/>
    </location>
</feature>
<evidence type="ECO:0000313" key="3">
    <source>
        <dbReference type="Proteomes" id="UP001597119"/>
    </source>
</evidence>
<reference evidence="2 3" key="1">
    <citation type="journal article" date="2019" name="Int. J. Syst. Evol. Microbiol.">
        <title>The Global Catalogue of Microorganisms (GCM) 10K type strain sequencing project: providing services to taxonomists for standard genome sequencing and annotation.</title>
        <authorList>
            <consortium name="The Broad Institute Genomics Platform"/>
            <consortium name="The Broad Institute Genome Sequencing Center for Infectious Disease"/>
            <person name="Wu L."/>
            <person name="Ma J."/>
        </authorList>
    </citation>
    <scope>NUCLEOTIDE SEQUENCE [LARGE SCALE GENOMIC DNA]</scope>
    <source>
        <strain evidence="2 3">CGMCC 1.12125</strain>
    </source>
</reference>